<feature type="binding site" evidence="4">
    <location>
        <position position="278"/>
    </location>
    <ligand>
        <name>pyridoxal 5'-phosphate</name>
        <dbReference type="ChEBI" id="CHEBI:597326"/>
    </ligand>
</feature>
<evidence type="ECO:0000256" key="1">
    <source>
        <dbReference type="ARBA" id="ARBA00022576"/>
    </source>
</evidence>
<dbReference type="Proteomes" id="UP000035444">
    <property type="component" value="Unassembled WGS sequence"/>
</dbReference>
<keyword evidence="3 4" id="KW-0663">Pyridoxal phosphate</keyword>
<dbReference type="InterPro" id="IPR015421">
    <property type="entry name" value="PyrdxlP-dep_Trfase_major"/>
</dbReference>
<dbReference type="RefSeq" id="WP_047763899.1">
    <property type="nucleotide sequence ID" value="NZ_LAQL01000006.1"/>
</dbReference>
<dbReference type="CDD" id="cd00610">
    <property type="entry name" value="OAT_like"/>
    <property type="match status" value="1"/>
</dbReference>
<proteinExistence type="inferred from homology"/>
<dbReference type="PANTHER" id="PTHR11986:SF113">
    <property type="entry name" value="SUCCINYLORNITHINE TRANSAMINASE"/>
    <property type="match status" value="1"/>
</dbReference>
<dbReference type="UniPathway" id="UPA00068">
    <property type="reaction ID" value="UER00109"/>
</dbReference>
<protein>
    <recommendedName>
        <fullName evidence="4">Acetylornithine aminotransferase</fullName>
        <shortName evidence="4">ACOAT</shortName>
        <ecNumber evidence="4">2.6.1.11</ecNumber>
    </recommendedName>
</protein>
<comment type="pathway">
    <text evidence="4">Amino-acid biosynthesis; L-arginine biosynthesis; N(2)-acetyl-L-ornithine from L-glutamate: step 4/4.</text>
</comment>
<feature type="binding site" evidence="4">
    <location>
        <begin position="102"/>
        <end position="103"/>
    </location>
    <ligand>
        <name>pyridoxal 5'-phosphate</name>
        <dbReference type="ChEBI" id="CHEBI:597326"/>
    </ligand>
</feature>
<reference evidence="5 6" key="1">
    <citation type="submission" date="2015-03" db="EMBL/GenBank/DDBJ databases">
        <title>Genome Sequence of Kiloniella spongiae MEBiC09566, isolated from a marine sponge.</title>
        <authorList>
            <person name="Shao Z."/>
            <person name="Wang L."/>
            <person name="Li X."/>
        </authorList>
    </citation>
    <scope>NUCLEOTIDE SEQUENCE [LARGE SCALE GENOMIC DNA]</scope>
    <source>
        <strain evidence="5 6">MEBiC09566</strain>
    </source>
</reference>
<dbReference type="GO" id="GO:0003992">
    <property type="term" value="F:N2-acetyl-L-ornithine:2-oxoglutarate 5-aminotransferase activity"/>
    <property type="evidence" value="ECO:0007669"/>
    <property type="project" value="UniProtKB-UniRule"/>
</dbReference>
<dbReference type="GO" id="GO:0042802">
    <property type="term" value="F:identical protein binding"/>
    <property type="evidence" value="ECO:0007669"/>
    <property type="project" value="TreeGrafter"/>
</dbReference>
<comment type="miscellaneous">
    <text evidence="4">May also have succinyldiaminopimelate aminotransferase activity, thus carrying out the corresponding step in lysine biosynthesis.</text>
</comment>
<organism evidence="5 6">
    <name type="scientific">Kiloniella spongiae</name>
    <dbReference type="NCBI Taxonomy" id="1489064"/>
    <lineage>
        <taxon>Bacteria</taxon>
        <taxon>Pseudomonadati</taxon>
        <taxon>Pseudomonadota</taxon>
        <taxon>Alphaproteobacteria</taxon>
        <taxon>Rhodospirillales</taxon>
        <taxon>Kiloniellaceae</taxon>
        <taxon>Kiloniella</taxon>
    </lineage>
</organism>
<dbReference type="EC" id="2.6.1.11" evidence="4"/>
<dbReference type="Gene3D" id="3.90.1150.10">
    <property type="entry name" value="Aspartate Aminotransferase, domain 1"/>
    <property type="match status" value="1"/>
</dbReference>
<comment type="caution">
    <text evidence="5">The sequence shown here is derived from an EMBL/GenBank/DDBJ whole genome shotgun (WGS) entry which is preliminary data.</text>
</comment>
<dbReference type="PROSITE" id="PS00600">
    <property type="entry name" value="AA_TRANSFER_CLASS_3"/>
    <property type="match status" value="1"/>
</dbReference>
<dbReference type="PANTHER" id="PTHR11986">
    <property type="entry name" value="AMINOTRANSFERASE CLASS III"/>
    <property type="match status" value="1"/>
</dbReference>
<evidence type="ECO:0000313" key="5">
    <source>
        <dbReference type="EMBL" id="KLN60684.1"/>
    </source>
</evidence>
<feature type="binding site" evidence="4">
    <location>
        <position position="135"/>
    </location>
    <ligand>
        <name>pyridoxal 5'-phosphate</name>
        <dbReference type="ChEBI" id="CHEBI:597326"/>
    </ligand>
</feature>
<dbReference type="InterPro" id="IPR015422">
    <property type="entry name" value="PyrdxlP-dep_Trfase_small"/>
</dbReference>
<keyword evidence="1 4" id="KW-0032">Aminotransferase</keyword>
<feature type="binding site" evidence="4">
    <location>
        <begin position="220"/>
        <end position="223"/>
    </location>
    <ligand>
        <name>pyridoxal 5'-phosphate</name>
        <dbReference type="ChEBI" id="CHEBI:597326"/>
    </ligand>
</feature>
<dbReference type="Gene3D" id="3.40.640.10">
    <property type="entry name" value="Type I PLP-dependent aspartate aminotransferase-like (Major domain)"/>
    <property type="match status" value="1"/>
</dbReference>
<dbReference type="PATRIC" id="fig|1489064.4.peg.3142"/>
<dbReference type="InterPro" id="IPR004636">
    <property type="entry name" value="AcOrn/SuccOrn_fam"/>
</dbReference>
<accession>A0A0H2MDS5</accession>
<feature type="binding site" evidence="4">
    <location>
        <position position="138"/>
    </location>
    <ligand>
        <name>N(2)-acetyl-L-ornithine</name>
        <dbReference type="ChEBI" id="CHEBI:57805"/>
    </ligand>
</feature>
<dbReference type="GO" id="GO:0006526">
    <property type="term" value="P:L-arginine biosynthetic process"/>
    <property type="evidence" value="ECO:0007669"/>
    <property type="project" value="UniProtKB-UniRule"/>
</dbReference>
<keyword evidence="2 4" id="KW-0808">Transferase</keyword>
<comment type="similarity">
    <text evidence="4">Belongs to the class-III pyridoxal-phosphate-dependent aminotransferase family. ArgD subfamily.</text>
</comment>
<dbReference type="InterPro" id="IPR049704">
    <property type="entry name" value="Aminotrans_3_PPA_site"/>
</dbReference>
<evidence type="ECO:0000256" key="3">
    <source>
        <dbReference type="ARBA" id="ARBA00022898"/>
    </source>
</evidence>
<dbReference type="AlphaFoldDB" id="A0A0H2MDS5"/>
<dbReference type="NCBIfam" id="NF002325">
    <property type="entry name" value="PRK01278.1"/>
    <property type="match status" value="1"/>
</dbReference>
<comment type="subcellular location">
    <subcellularLocation>
        <location evidence="4">Cytoplasm</location>
    </subcellularLocation>
</comment>
<dbReference type="NCBIfam" id="TIGR00707">
    <property type="entry name" value="argD"/>
    <property type="match status" value="1"/>
</dbReference>
<dbReference type="SUPFAM" id="SSF53383">
    <property type="entry name" value="PLP-dependent transferases"/>
    <property type="match status" value="1"/>
</dbReference>
<keyword evidence="6" id="KW-1185">Reference proteome</keyword>
<name>A0A0H2MDS5_9PROT</name>
<dbReference type="InterPro" id="IPR005814">
    <property type="entry name" value="Aminotrans_3"/>
</dbReference>
<gene>
    <name evidence="4" type="primary">argD</name>
    <name evidence="5" type="ORF">WH96_09300</name>
</gene>
<dbReference type="Pfam" id="PF00202">
    <property type="entry name" value="Aminotran_3"/>
    <property type="match status" value="1"/>
</dbReference>
<evidence type="ECO:0000256" key="4">
    <source>
        <dbReference type="HAMAP-Rule" id="MF_01107"/>
    </source>
</evidence>
<evidence type="ECO:0000256" key="2">
    <source>
        <dbReference type="ARBA" id="ARBA00022679"/>
    </source>
</evidence>
<dbReference type="EMBL" id="LAQL01000006">
    <property type="protein sequence ID" value="KLN60684.1"/>
    <property type="molecule type" value="Genomic_DNA"/>
</dbReference>
<sequence length="396" mass="42537">MSNVLPGREAMMTTYNPPNIAFEKGEGTWLYAEDGTKYLDFYSGIAVCAFGHAHPHLVAALKDQADKFWHCSNMFRVTQSETLAKRLTDNSFASKVFFSNSGAEANECGLKILRKYQEAKGHPERKRIIGMSSAFHGRTLGTIAAAGNPAHTAGFLMEDEGYDQVPFGDLQALEAAITDKTAGVIFEPVQGEGGIRPGTAEYLQGIRALCDKHDILMMVDEVQCGMGRTGKLFAYEWSGIEPDVMSLAKGIGGGFPLGACLANDKAAEAMIFGTHGSTYGGNPLAGAVGNAVMDLLMEDGFLASVTEKSNKVRAQLEELIAKHPKALVSVHGLGLMIGLKCAIPNGDVLLELRNEGMLCAKSGDNQIRFLPPLNVTNDELDTAIEILDRVCTKLTA</sequence>
<keyword evidence="4" id="KW-0055">Arginine biosynthesis</keyword>
<dbReference type="InterPro" id="IPR015424">
    <property type="entry name" value="PyrdxlP-dep_Trfase"/>
</dbReference>
<dbReference type="STRING" id="1489064.WH96_09300"/>
<comment type="subunit">
    <text evidence="4">Homodimer.</text>
</comment>
<dbReference type="FunFam" id="3.40.640.10:FF:000004">
    <property type="entry name" value="Acetylornithine aminotransferase"/>
    <property type="match status" value="1"/>
</dbReference>
<dbReference type="PIRSF" id="PIRSF000521">
    <property type="entry name" value="Transaminase_4ab_Lys_Orn"/>
    <property type="match status" value="1"/>
</dbReference>
<keyword evidence="4" id="KW-0963">Cytoplasm</keyword>
<comment type="catalytic activity">
    <reaction evidence="4">
        <text>N(2)-acetyl-L-ornithine + 2-oxoglutarate = N-acetyl-L-glutamate 5-semialdehyde + L-glutamate</text>
        <dbReference type="Rhea" id="RHEA:18049"/>
        <dbReference type="ChEBI" id="CHEBI:16810"/>
        <dbReference type="ChEBI" id="CHEBI:29123"/>
        <dbReference type="ChEBI" id="CHEBI:29985"/>
        <dbReference type="ChEBI" id="CHEBI:57805"/>
        <dbReference type="EC" id="2.6.1.11"/>
    </reaction>
</comment>
<feature type="modified residue" description="N6-(pyridoxal phosphate)lysine" evidence="4">
    <location>
        <position position="249"/>
    </location>
</feature>
<dbReference type="InterPro" id="IPR050103">
    <property type="entry name" value="Class-III_PLP-dep_AT"/>
</dbReference>
<dbReference type="GO" id="GO:0030170">
    <property type="term" value="F:pyridoxal phosphate binding"/>
    <property type="evidence" value="ECO:0007669"/>
    <property type="project" value="InterPro"/>
</dbReference>
<comment type="cofactor">
    <cofactor evidence="4">
        <name>pyridoxal 5'-phosphate</name>
        <dbReference type="ChEBI" id="CHEBI:597326"/>
    </cofactor>
    <text evidence="4">Binds 1 pyridoxal phosphate per subunit.</text>
</comment>
<feature type="binding site" evidence="4">
    <location>
        <position position="277"/>
    </location>
    <ligand>
        <name>N(2)-acetyl-L-ornithine</name>
        <dbReference type="ChEBI" id="CHEBI:57805"/>
    </ligand>
</feature>
<dbReference type="GO" id="GO:0005737">
    <property type="term" value="C:cytoplasm"/>
    <property type="evidence" value="ECO:0007669"/>
    <property type="project" value="UniProtKB-SubCell"/>
</dbReference>
<keyword evidence="4" id="KW-0028">Amino-acid biosynthesis</keyword>
<evidence type="ECO:0000313" key="6">
    <source>
        <dbReference type="Proteomes" id="UP000035444"/>
    </source>
</evidence>
<dbReference type="HAMAP" id="MF_01107">
    <property type="entry name" value="ArgD_aminotrans_3"/>
    <property type="match status" value="1"/>
</dbReference>